<feature type="compositionally biased region" description="Polar residues" evidence="3">
    <location>
        <begin position="84"/>
        <end position="104"/>
    </location>
</feature>
<evidence type="ECO:0000256" key="3">
    <source>
        <dbReference type="SAM" id="MobiDB-lite"/>
    </source>
</evidence>
<evidence type="ECO:0000256" key="1">
    <source>
        <dbReference type="ARBA" id="ARBA00022741"/>
    </source>
</evidence>
<keyword evidence="1" id="KW-0547">Nucleotide-binding</keyword>
<dbReference type="PANTHER" id="PTHR14187:SF79">
    <property type="entry name" value="HSP70 FAMILY PROTEIN (AFU_ORTHOLOGUE AFUA_1G15200)"/>
    <property type="match status" value="1"/>
</dbReference>
<name>A0A6A6PNA7_9PEZI</name>
<evidence type="ECO:0000313" key="4">
    <source>
        <dbReference type="EMBL" id="KAF2480913.1"/>
    </source>
</evidence>
<dbReference type="RefSeq" id="XP_033587483.1">
    <property type="nucleotide sequence ID" value="XM_033734440.1"/>
</dbReference>
<feature type="region of interest" description="Disordered" evidence="3">
    <location>
        <begin position="1"/>
        <end position="158"/>
    </location>
</feature>
<dbReference type="Pfam" id="PF00012">
    <property type="entry name" value="HSP70"/>
    <property type="match status" value="1"/>
</dbReference>
<dbReference type="GeneID" id="54475442"/>
<dbReference type="InterPro" id="IPR013126">
    <property type="entry name" value="Hsp_70_fam"/>
</dbReference>
<dbReference type="Proteomes" id="UP000799767">
    <property type="component" value="Unassembled WGS sequence"/>
</dbReference>
<dbReference type="InterPro" id="IPR043129">
    <property type="entry name" value="ATPase_NBD"/>
</dbReference>
<dbReference type="AlphaFoldDB" id="A0A6A6PNA7"/>
<gene>
    <name evidence="4" type="ORF">BDY17DRAFT_302639</name>
</gene>
<dbReference type="Gene3D" id="3.90.640.10">
    <property type="entry name" value="Actin, Chain A, domain 4"/>
    <property type="match status" value="1"/>
</dbReference>
<proteinExistence type="predicted"/>
<dbReference type="PANTHER" id="PTHR14187">
    <property type="entry name" value="ALPHA KINASE/ELONGATION FACTOR 2 KINASE"/>
    <property type="match status" value="1"/>
</dbReference>
<evidence type="ECO:0008006" key="6">
    <source>
        <dbReference type="Google" id="ProtNLM"/>
    </source>
</evidence>
<feature type="compositionally biased region" description="Low complexity" evidence="3">
    <location>
        <begin position="18"/>
        <end position="83"/>
    </location>
</feature>
<dbReference type="EMBL" id="MU001639">
    <property type="protein sequence ID" value="KAF2480913.1"/>
    <property type="molecule type" value="Genomic_DNA"/>
</dbReference>
<sequence>MNNRFRKLVGSTRRSSSNQSITTSTATPTNNSNSSSSNLSRPTAAPTLSSASSTTGPAAPAVTNGTASPSASSTTTHSQSPAANVNTPAASSDVTPAASSTSVGAMSGPAPLGRPPSYQYASAGNPNPNHAAPAGRTNSPMVPPINTGAGAGHTYPAGQAYNPNAPPVYPSQGGYGYSGGAAPQGMQMYGRQPTDDGNQRNKAQLIVGIDFGTTFSGVAFAFATNTEAKEDIIVEWPGAGTQTKQKIPTVLYYDQHQQVVGWGPDIADALAPTGYPKPGVQKVEWFKLQLMLSGNTYIDPINLPPLPPGKSEIDVAADYLFKLRQAMRNQLQKTLGEVFNREERNIRYFLTVPAIWNEAGKAATRAAAIQAGFLRDENDNRLTLITEPEAAAMFCSKTGLLNLKIHDAVLIVDCGGGTVDLIAYEVEEESPFTVAECTAGSGDSCGSTALNRNFSNILRAKIRKMKLPDGSRTAGKVYAKCIMDFENRIKADFRNNGQKWAVDVGIEAEFPEAGIEEGYMTFTNEEILQCFEPVVNRILELVRNQIIAIQAQNRVLQNVLVVGGFGASEYLFQQIKLHVPPQFQNKVVRPMDSVAAIVKGAVTAGITERVITSRVARRHYLMATLQPFKEGHHPEQYRVPSLDGKDRCKYTRQIFVQKGQRVKIGEPVKVSFFRQVAPGATLMYEDVLYACDEDVCPEYTKDPRIKEIVTLTSDLSRKNLEKDFERMDTPQGTFYRVYFDIYLTLDGSEFNAELVCQGEVMGRCSARFR</sequence>
<dbReference type="PRINTS" id="PR00301">
    <property type="entry name" value="HEATSHOCK70"/>
</dbReference>
<dbReference type="OrthoDB" id="2963168at2759"/>
<dbReference type="SUPFAM" id="SSF53067">
    <property type="entry name" value="Actin-like ATPase domain"/>
    <property type="match status" value="2"/>
</dbReference>
<organism evidence="4 5">
    <name type="scientific">Neohortaea acidophila</name>
    <dbReference type="NCBI Taxonomy" id="245834"/>
    <lineage>
        <taxon>Eukaryota</taxon>
        <taxon>Fungi</taxon>
        <taxon>Dikarya</taxon>
        <taxon>Ascomycota</taxon>
        <taxon>Pezizomycotina</taxon>
        <taxon>Dothideomycetes</taxon>
        <taxon>Dothideomycetidae</taxon>
        <taxon>Mycosphaerellales</taxon>
        <taxon>Teratosphaeriaceae</taxon>
        <taxon>Neohortaea</taxon>
    </lineage>
</organism>
<reference evidence="4" key="1">
    <citation type="journal article" date="2020" name="Stud. Mycol.">
        <title>101 Dothideomycetes genomes: a test case for predicting lifestyles and emergence of pathogens.</title>
        <authorList>
            <person name="Haridas S."/>
            <person name="Albert R."/>
            <person name="Binder M."/>
            <person name="Bloem J."/>
            <person name="Labutti K."/>
            <person name="Salamov A."/>
            <person name="Andreopoulos B."/>
            <person name="Baker S."/>
            <person name="Barry K."/>
            <person name="Bills G."/>
            <person name="Bluhm B."/>
            <person name="Cannon C."/>
            <person name="Castanera R."/>
            <person name="Culley D."/>
            <person name="Daum C."/>
            <person name="Ezra D."/>
            <person name="Gonzalez J."/>
            <person name="Henrissat B."/>
            <person name="Kuo A."/>
            <person name="Liang C."/>
            <person name="Lipzen A."/>
            <person name="Lutzoni F."/>
            <person name="Magnuson J."/>
            <person name="Mondo S."/>
            <person name="Nolan M."/>
            <person name="Ohm R."/>
            <person name="Pangilinan J."/>
            <person name="Park H.-J."/>
            <person name="Ramirez L."/>
            <person name="Alfaro M."/>
            <person name="Sun H."/>
            <person name="Tritt A."/>
            <person name="Yoshinaga Y."/>
            <person name="Zwiers L.-H."/>
            <person name="Turgeon B."/>
            <person name="Goodwin S."/>
            <person name="Spatafora J."/>
            <person name="Crous P."/>
            <person name="Grigoriev I."/>
        </authorList>
    </citation>
    <scope>NUCLEOTIDE SEQUENCE</scope>
    <source>
        <strain evidence="4">CBS 113389</strain>
    </source>
</reference>
<keyword evidence="2" id="KW-0067">ATP-binding</keyword>
<evidence type="ECO:0000256" key="2">
    <source>
        <dbReference type="ARBA" id="ARBA00022840"/>
    </source>
</evidence>
<accession>A0A6A6PNA7</accession>
<feature type="compositionally biased region" description="Low complexity" evidence="3">
    <location>
        <begin position="121"/>
        <end position="134"/>
    </location>
</feature>
<dbReference type="CDD" id="cd10170">
    <property type="entry name" value="ASKHA_NBD_HSP70"/>
    <property type="match status" value="1"/>
</dbReference>
<evidence type="ECO:0000313" key="5">
    <source>
        <dbReference type="Proteomes" id="UP000799767"/>
    </source>
</evidence>
<dbReference type="GO" id="GO:0005524">
    <property type="term" value="F:ATP binding"/>
    <property type="evidence" value="ECO:0007669"/>
    <property type="project" value="UniProtKB-KW"/>
</dbReference>
<protein>
    <recommendedName>
        <fullName evidence="6">Actin-like ATPase domain-containing protein</fullName>
    </recommendedName>
</protein>
<dbReference type="GO" id="GO:0140662">
    <property type="term" value="F:ATP-dependent protein folding chaperone"/>
    <property type="evidence" value="ECO:0007669"/>
    <property type="project" value="InterPro"/>
</dbReference>
<keyword evidence="5" id="KW-1185">Reference proteome</keyword>
<dbReference type="Gene3D" id="3.30.420.40">
    <property type="match status" value="3"/>
</dbReference>